<dbReference type="SMART" id="SM00530">
    <property type="entry name" value="HTH_XRE"/>
    <property type="match status" value="1"/>
</dbReference>
<name>A0A7K4ECU2_9PSED</name>
<dbReference type="CDD" id="cd00093">
    <property type="entry name" value="HTH_XRE"/>
    <property type="match status" value="1"/>
</dbReference>
<dbReference type="SUPFAM" id="SSF47413">
    <property type="entry name" value="lambda repressor-like DNA-binding domains"/>
    <property type="match status" value="1"/>
</dbReference>
<dbReference type="Gene3D" id="1.10.260.40">
    <property type="entry name" value="lambda repressor-like DNA-binding domains"/>
    <property type="match status" value="1"/>
</dbReference>
<sequence length="131" mass="14432">MKEERVRLGLKQASAAELCGVSREIWGRYERGAAVPGGEVLFSFAQAGADIQFVLTGHRSSQQSNGEPEQIDVRRLERITEMLESAARLAGKRWPATKLAAVAAEVYNVLGGDRTLDEPQVERVLKLVVNR</sequence>
<dbReference type="Proteomes" id="UP000010448">
    <property type="component" value="Unassembled WGS sequence"/>
</dbReference>
<dbReference type="OrthoDB" id="3196789at2"/>
<gene>
    <name evidence="2" type="ORF">CSV86_009620</name>
</gene>
<comment type="caution">
    <text evidence="2">The sequence shown here is derived from an EMBL/GenBank/DDBJ whole genome shotgun (WGS) entry which is preliminary data.</text>
</comment>
<dbReference type="GO" id="GO:0003677">
    <property type="term" value="F:DNA binding"/>
    <property type="evidence" value="ECO:0007669"/>
    <property type="project" value="InterPro"/>
</dbReference>
<protein>
    <submittedName>
        <fullName evidence="2">Helix-turn-helix transcriptional regulator</fullName>
    </submittedName>
</protein>
<dbReference type="AlphaFoldDB" id="A0A7K4ECU2"/>
<dbReference type="EMBL" id="AMWJ02000001">
    <property type="protein sequence ID" value="NNJ15473.1"/>
    <property type="molecule type" value="Genomic_DNA"/>
</dbReference>
<dbReference type="InterPro" id="IPR001387">
    <property type="entry name" value="Cro/C1-type_HTH"/>
</dbReference>
<evidence type="ECO:0000259" key="1">
    <source>
        <dbReference type="PROSITE" id="PS50943"/>
    </source>
</evidence>
<feature type="domain" description="HTH cro/C1-type" evidence="1">
    <location>
        <begin position="1"/>
        <end position="47"/>
    </location>
</feature>
<organism evidence="2 3">
    <name type="scientific">Pseudomonas bharatica CSV86</name>
    <dbReference type="NCBI Taxonomy" id="1005395"/>
    <lineage>
        <taxon>Bacteria</taxon>
        <taxon>Pseudomonadati</taxon>
        <taxon>Pseudomonadota</taxon>
        <taxon>Gammaproteobacteria</taxon>
        <taxon>Pseudomonadales</taxon>
        <taxon>Pseudomonadaceae</taxon>
        <taxon>Pseudomonas</taxon>
        <taxon>Pseudomonas bharatica</taxon>
    </lineage>
</organism>
<dbReference type="PROSITE" id="PS50943">
    <property type="entry name" value="HTH_CROC1"/>
    <property type="match status" value="1"/>
</dbReference>
<evidence type="ECO:0000313" key="3">
    <source>
        <dbReference type="Proteomes" id="UP000010448"/>
    </source>
</evidence>
<accession>A0A7K4ECU2</accession>
<reference evidence="2 3" key="1">
    <citation type="journal article" date="2013" name="Genome Announc.">
        <title>Genome Sequence of Naphthalene-Degrading Soil Bacterium Pseudomonas putida CSV86.</title>
        <authorList>
            <person name="Phale P.S."/>
            <person name="Paliwal V."/>
            <person name="Raju S.C."/>
            <person name="Modak A."/>
            <person name="Purohit H.J."/>
        </authorList>
    </citation>
    <scope>NUCLEOTIDE SEQUENCE [LARGE SCALE GENOMIC DNA]</scope>
    <source>
        <strain evidence="2 3">CSV86</strain>
    </source>
</reference>
<dbReference type="Pfam" id="PF13560">
    <property type="entry name" value="HTH_31"/>
    <property type="match status" value="1"/>
</dbReference>
<keyword evidence="3" id="KW-1185">Reference proteome</keyword>
<proteinExistence type="predicted"/>
<evidence type="ECO:0000313" key="2">
    <source>
        <dbReference type="EMBL" id="NNJ15473.1"/>
    </source>
</evidence>
<dbReference type="InterPro" id="IPR010982">
    <property type="entry name" value="Lambda_DNA-bd_dom_sf"/>
</dbReference>